<protein>
    <submittedName>
        <fullName evidence="1">Uncharacterized protein</fullName>
    </submittedName>
</protein>
<proteinExistence type="predicted"/>
<name>A0A086JQD5_TOXGO</name>
<reference evidence="1 2" key="1">
    <citation type="submission" date="2014-02" db="EMBL/GenBank/DDBJ databases">
        <authorList>
            <person name="Sibley D."/>
            <person name="Venepally P."/>
            <person name="Karamycheva S."/>
            <person name="Hadjithomas M."/>
            <person name="Khan A."/>
            <person name="Brunk B."/>
            <person name="Roos D."/>
            <person name="Caler E."/>
            <person name="Lorenzi H."/>
        </authorList>
    </citation>
    <scope>NUCLEOTIDE SEQUENCE [LARGE SCALE GENOMIC DNA]</scope>
    <source>
        <strain evidence="1 2">GAB2-2007-GAL-DOM2</strain>
    </source>
</reference>
<dbReference type="Proteomes" id="UP000028837">
    <property type="component" value="Unassembled WGS sequence"/>
</dbReference>
<dbReference type="EMBL" id="AHZU02001253">
    <property type="protein sequence ID" value="KFG34353.1"/>
    <property type="molecule type" value="Genomic_DNA"/>
</dbReference>
<dbReference type="AlphaFoldDB" id="A0A086JQD5"/>
<gene>
    <name evidence="1" type="ORF">TGDOM2_277870B</name>
</gene>
<feature type="non-terminal residue" evidence="1">
    <location>
        <position position="1"/>
    </location>
</feature>
<organism evidence="1 2">
    <name type="scientific">Toxoplasma gondii GAB2-2007-GAL-DOM2</name>
    <dbReference type="NCBI Taxonomy" id="1130820"/>
    <lineage>
        <taxon>Eukaryota</taxon>
        <taxon>Sar</taxon>
        <taxon>Alveolata</taxon>
        <taxon>Apicomplexa</taxon>
        <taxon>Conoidasida</taxon>
        <taxon>Coccidia</taxon>
        <taxon>Eucoccidiorida</taxon>
        <taxon>Eimeriorina</taxon>
        <taxon>Sarcocystidae</taxon>
        <taxon>Toxoplasma</taxon>
    </lineage>
</organism>
<comment type="caution">
    <text evidence="1">The sequence shown here is derived from an EMBL/GenBank/DDBJ whole genome shotgun (WGS) entry which is preliminary data.</text>
</comment>
<evidence type="ECO:0000313" key="1">
    <source>
        <dbReference type="EMBL" id="KFG34353.1"/>
    </source>
</evidence>
<dbReference type="VEuPathDB" id="ToxoDB:TGDOM2_277870B"/>
<accession>A0A086JQD5</accession>
<sequence>ITKKTEETRPAFERMATTPWSILNAPQRLT</sequence>
<evidence type="ECO:0000313" key="2">
    <source>
        <dbReference type="Proteomes" id="UP000028837"/>
    </source>
</evidence>